<accession>A0A401GI91</accession>
<dbReference type="OrthoDB" id="3241835at2759"/>
<dbReference type="RefSeq" id="XP_027612744.1">
    <property type="nucleotide sequence ID" value="XM_027756943.1"/>
</dbReference>
<protein>
    <submittedName>
        <fullName evidence="1">Uncharacterized protein</fullName>
    </submittedName>
</protein>
<dbReference type="Proteomes" id="UP000287166">
    <property type="component" value="Unassembled WGS sequence"/>
</dbReference>
<dbReference type="AlphaFoldDB" id="A0A401GI91"/>
<keyword evidence="2" id="KW-1185">Reference proteome</keyword>
<comment type="caution">
    <text evidence="1">The sequence shown here is derived from an EMBL/GenBank/DDBJ whole genome shotgun (WGS) entry which is preliminary data.</text>
</comment>
<reference evidence="1 2" key="1">
    <citation type="journal article" date="2018" name="Sci. Rep.">
        <title>Genome sequence of the cauliflower mushroom Sparassis crispa (Hanabiratake) and its association with beneficial usage.</title>
        <authorList>
            <person name="Kiyama R."/>
            <person name="Furutani Y."/>
            <person name="Kawaguchi K."/>
            <person name="Nakanishi T."/>
        </authorList>
    </citation>
    <scope>NUCLEOTIDE SEQUENCE [LARGE SCALE GENOMIC DNA]</scope>
</reference>
<dbReference type="InParanoid" id="A0A401GI91"/>
<gene>
    <name evidence="1" type="ORF">SCP_0402040</name>
</gene>
<dbReference type="EMBL" id="BFAD01000004">
    <property type="protein sequence ID" value="GBE81831.1"/>
    <property type="molecule type" value="Genomic_DNA"/>
</dbReference>
<evidence type="ECO:0000313" key="1">
    <source>
        <dbReference type="EMBL" id="GBE81831.1"/>
    </source>
</evidence>
<evidence type="ECO:0000313" key="2">
    <source>
        <dbReference type="Proteomes" id="UP000287166"/>
    </source>
</evidence>
<name>A0A401GI91_9APHY</name>
<dbReference type="GeneID" id="38778748"/>
<proteinExistence type="predicted"/>
<organism evidence="1 2">
    <name type="scientific">Sparassis crispa</name>
    <dbReference type="NCBI Taxonomy" id="139825"/>
    <lineage>
        <taxon>Eukaryota</taxon>
        <taxon>Fungi</taxon>
        <taxon>Dikarya</taxon>
        <taxon>Basidiomycota</taxon>
        <taxon>Agaricomycotina</taxon>
        <taxon>Agaricomycetes</taxon>
        <taxon>Polyporales</taxon>
        <taxon>Sparassidaceae</taxon>
        <taxon>Sparassis</taxon>
    </lineage>
</organism>
<sequence length="160" mass="18278">MRRSESRFPSFSLSSSKTRQLPLYSASSFIRQSLSSPSDHQLPSYGAVNSTRRAGYLKRHPPPYEDLMKTVDYRHTEEPPRYRSSFALSDIFEDDEIEIEISSILPSSTPRAESVHGRAHPPRLCAFMRNILSWLKIRCLRKRLLAPTPDAASIMMHGVD</sequence>